<dbReference type="AlphaFoldDB" id="A0A397VT63"/>
<accession>A0A397VT63</accession>
<evidence type="ECO:0000313" key="2">
    <source>
        <dbReference type="Proteomes" id="UP000266673"/>
    </source>
</evidence>
<dbReference type="Proteomes" id="UP000266673">
    <property type="component" value="Unassembled WGS sequence"/>
</dbReference>
<keyword evidence="2" id="KW-1185">Reference proteome</keyword>
<comment type="caution">
    <text evidence="1">The sequence shown here is derived from an EMBL/GenBank/DDBJ whole genome shotgun (WGS) entry which is preliminary data.</text>
</comment>
<dbReference type="EMBL" id="QKWP01000163">
    <property type="protein sequence ID" value="RIB25750.1"/>
    <property type="molecule type" value="Genomic_DNA"/>
</dbReference>
<protein>
    <submittedName>
        <fullName evidence="1">Uncharacterized protein</fullName>
    </submittedName>
</protein>
<reference evidence="1 2" key="1">
    <citation type="submission" date="2018-06" db="EMBL/GenBank/DDBJ databases">
        <title>Comparative genomics reveals the genomic features of Rhizophagus irregularis, R. cerebriforme, R. diaphanum and Gigaspora rosea, and their symbiotic lifestyle signature.</title>
        <authorList>
            <person name="Morin E."/>
            <person name="San Clemente H."/>
            <person name="Chen E.C.H."/>
            <person name="De La Providencia I."/>
            <person name="Hainaut M."/>
            <person name="Kuo A."/>
            <person name="Kohler A."/>
            <person name="Murat C."/>
            <person name="Tang N."/>
            <person name="Roy S."/>
            <person name="Loubradou J."/>
            <person name="Henrissat B."/>
            <person name="Grigoriev I.V."/>
            <person name="Corradi N."/>
            <person name="Roux C."/>
            <person name="Martin F.M."/>
        </authorList>
    </citation>
    <scope>NUCLEOTIDE SEQUENCE [LARGE SCALE GENOMIC DNA]</scope>
    <source>
        <strain evidence="1 2">DAOM 194757</strain>
    </source>
</reference>
<organism evidence="1 2">
    <name type="scientific">Gigaspora rosea</name>
    <dbReference type="NCBI Taxonomy" id="44941"/>
    <lineage>
        <taxon>Eukaryota</taxon>
        <taxon>Fungi</taxon>
        <taxon>Fungi incertae sedis</taxon>
        <taxon>Mucoromycota</taxon>
        <taxon>Glomeromycotina</taxon>
        <taxon>Glomeromycetes</taxon>
        <taxon>Diversisporales</taxon>
        <taxon>Gigasporaceae</taxon>
        <taxon>Gigaspora</taxon>
    </lineage>
</organism>
<proteinExistence type="predicted"/>
<gene>
    <name evidence="1" type="ORF">C2G38_2030785</name>
</gene>
<sequence>MARNSHDQNSCVTPTRPNVIDYRTTQIILIAYGPRSRVLKWWTAFHLLAKIPYGTVFHVSQGGREIPVEDFIFSTGTGNLDFEIGSWCIVTPEWDLDLRLGTVRYKVLNLVPDEIRT</sequence>
<evidence type="ECO:0000313" key="1">
    <source>
        <dbReference type="EMBL" id="RIB25750.1"/>
    </source>
</evidence>
<name>A0A397VT63_9GLOM</name>